<keyword evidence="2" id="KW-1185">Reference proteome</keyword>
<name>A0ACC2BUN5_DIPCM</name>
<evidence type="ECO:0000313" key="1">
    <source>
        <dbReference type="EMBL" id="KAJ7533478.1"/>
    </source>
</evidence>
<gene>
    <name evidence="1" type="ORF">O6H91_13G051000</name>
</gene>
<protein>
    <submittedName>
        <fullName evidence="1">Uncharacterized protein</fullName>
    </submittedName>
</protein>
<dbReference type="EMBL" id="CM055104">
    <property type="protein sequence ID" value="KAJ7533478.1"/>
    <property type="molecule type" value="Genomic_DNA"/>
</dbReference>
<evidence type="ECO:0000313" key="2">
    <source>
        <dbReference type="Proteomes" id="UP001162992"/>
    </source>
</evidence>
<reference evidence="2" key="1">
    <citation type="journal article" date="2024" name="Proc. Natl. Acad. Sci. U.S.A.">
        <title>Extraordinary preservation of gene collinearity over three hundred million years revealed in homosporous lycophytes.</title>
        <authorList>
            <person name="Li C."/>
            <person name="Wickell D."/>
            <person name="Kuo L.Y."/>
            <person name="Chen X."/>
            <person name="Nie B."/>
            <person name="Liao X."/>
            <person name="Peng D."/>
            <person name="Ji J."/>
            <person name="Jenkins J."/>
            <person name="Williams M."/>
            <person name="Shu S."/>
            <person name="Plott C."/>
            <person name="Barry K."/>
            <person name="Rajasekar S."/>
            <person name="Grimwood J."/>
            <person name="Han X."/>
            <person name="Sun S."/>
            <person name="Hou Z."/>
            <person name="He W."/>
            <person name="Dai G."/>
            <person name="Sun C."/>
            <person name="Schmutz J."/>
            <person name="Leebens-Mack J.H."/>
            <person name="Li F.W."/>
            <person name="Wang L."/>
        </authorList>
    </citation>
    <scope>NUCLEOTIDE SEQUENCE [LARGE SCALE GENOMIC DNA]</scope>
    <source>
        <strain evidence="2">cv. PW_Plant_1</strain>
    </source>
</reference>
<organism evidence="1 2">
    <name type="scientific">Diphasiastrum complanatum</name>
    <name type="common">Issler's clubmoss</name>
    <name type="synonym">Lycopodium complanatum</name>
    <dbReference type="NCBI Taxonomy" id="34168"/>
    <lineage>
        <taxon>Eukaryota</taxon>
        <taxon>Viridiplantae</taxon>
        <taxon>Streptophyta</taxon>
        <taxon>Embryophyta</taxon>
        <taxon>Tracheophyta</taxon>
        <taxon>Lycopodiopsida</taxon>
        <taxon>Lycopodiales</taxon>
        <taxon>Lycopodiaceae</taxon>
        <taxon>Lycopodioideae</taxon>
        <taxon>Diphasiastrum</taxon>
    </lineage>
</organism>
<dbReference type="Proteomes" id="UP001162992">
    <property type="component" value="Chromosome 13"/>
</dbReference>
<comment type="caution">
    <text evidence="1">The sequence shown here is derived from an EMBL/GenBank/DDBJ whole genome shotgun (WGS) entry which is preliminary data.</text>
</comment>
<sequence>MRPRMNLPTVFLPAGLCFCGLPFACGLRFCELADDCSICSRFTVVFVAYCFSVTSYSCGMWVVYTVYCLPATELRHFANL</sequence>
<accession>A0ACC2BUN5</accession>
<proteinExistence type="predicted"/>